<reference evidence="2 3" key="1">
    <citation type="submission" date="2023-08" db="EMBL/GenBank/DDBJ databases">
        <title>Black Yeasts Isolated from many extreme environments.</title>
        <authorList>
            <person name="Coleine C."/>
            <person name="Stajich J.E."/>
            <person name="Selbmann L."/>
        </authorList>
    </citation>
    <scope>NUCLEOTIDE SEQUENCE [LARGE SCALE GENOMIC DNA]</scope>
    <source>
        <strain evidence="2 3">CCFEE 5885</strain>
    </source>
</reference>
<evidence type="ECO:0000313" key="2">
    <source>
        <dbReference type="EMBL" id="KAK5093124.1"/>
    </source>
</evidence>
<comment type="caution">
    <text evidence="2">The sequence shown here is derived from an EMBL/GenBank/DDBJ whole genome shotgun (WGS) entry which is preliminary data.</text>
</comment>
<dbReference type="EMBL" id="JAVRRG010000047">
    <property type="protein sequence ID" value="KAK5093124.1"/>
    <property type="molecule type" value="Genomic_DNA"/>
</dbReference>
<organism evidence="2 3">
    <name type="scientific">Lithohypha guttulata</name>
    <dbReference type="NCBI Taxonomy" id="1690604"/>
    <lineage>
        <taxon>Eukaryota</taxon>
        <taxon>Fungi</taxon>
        <taxon>Dikarya</taxon>
        <taxon>Ascomycota</taxon>
        <taxon>Pezizomycotina</taxon>
        <taxon>Eurotiomycetes</taxon>
        <taxon>Chaetothyriomycetidae</taxon>
        <taxon>Chaetothyriales</taxon>
        <taxon>Trichomeriaceae</taxon>
        <taxon>Lithohypha</taxon>
    </lineage>
</organism>
<protein>
    <submittedName>
        <fullName evidence="2">Uncharacterized protein</fullName>
    </submittedName>
</protein>
<feature type="compositionally biased region" description="Polar residues" evidence="1">
    <location>
        <begin position="18"/>
        <end position="55"/>
    </location>
</feature>
<dbReference type="Proteomes" id="UP001345013">
    <property type="component" value="Unassembled WGS sequence"/>
</dbReference>
<name>A0ABR0KBX8_9EURO</name>
<accession>A0ABR0KBX8</accession>
<feature type="region of interest" description="Disordered" evidence="1">
    <location>
        <begin position="1"/>
        <end position="105"/>
    </location>
</feature>
<evidence type="ECO:0000256" key="1">
    <source>
        <dbReference type="SAM" id="MobiDB-lite"/>
    </source>
</evidence>
<feature type="region of interest" description="Disordered" evidence="1">
    <location>
        <begin position="142"/>
        <end position="192"/>
    </location>
</feature>
<evidence type="ECO:0000313" key="3">
    <source>
        <dbReference type="Proteomes" id="UP001345013"/>
    </source>
</evidence>
<sequence length="248" mass="27428">MYYEQGGQAHEIRKGLVYSSNGDYSGNNHEQPSLAPTQMLSTLSPPDSTPGTCGTRQKRNIEEIDLTDTDKTTLPTKRHKYGQESQPNGPPFDDNEGMGHYGFQNLHNAKQSSPIVIASDAHAAIVQIQDDDTNPLERVISPSARHRNAESLPAEASDSSRNTSSNNTTPFTPQQTPPRYESLAQKQDAQKATMARMPPDLFCLFVNTPEPDDPEDYRQSLEAADAFVRGLDEMREGEMEDFSLAAEI</sequence>
<proteinExistence type="predicted"/>
<feature type="compositionally biased region" description="Low complexity" evidence="1">
    <location>
        <begin position="157"/>
        <end position="178"/>
    </location>
</feature>
<gene>
    <name evidence="2" type="ORF">LTR24_004527</name>
</gene>
<keyword evidence="3" id="KW-1185">Reference proteome</keyword>